<dbReference type="InterPro" id="IPR015421">
    <property type="entry name" value="PyrdxlP-dep_Trfase_major"/>
</dbReference>
<dbReference type="GO" id="GO:0009449">
    <property type="term" value="P:gamma-aminobutyric acid biosynthetic process"/>
    <property type="evidence" value="ECO:0007669"/>
    <property type="project" value="TreeGrafter"/>
</dbReference>
<name>A0A498SEB3_ACAVI</name>
<organism evidence="10 11">
    <name type="scientific">Acanthocheilonema viteae</name>
    <name type="common">Filarial nematode worm</name>
    <name type="synonym">Dipetalonema viteae</name>
    <dbReference type="NCBI Taxonomy" id="6277"/>
    <lineage>
        <taxon>Eukaryota</taxon>
        <taxon>Metazoa</taxon>
        <taxon>Ecdysozoa</taxon>
        <taxon>Nematoda</taxon>
        <taxon>Chromadorea</taxon>
        <taxon>Rhabditida</taxon>
        <taxon>Spirurina</taxon>
        <taxon>Spiruromorpha</taxon>
        <taxon>Filarioidea</taxon>
        <taxon>Onchocercidae</taxon>
        <taxon>Acanthocheilonema</taxon>
    </lineage>
</organism>
<feature type="transmembrane region" description="Helical" evidence="9">
    <location>
        <begin position="108"/>
        <end position="126"/>
    </location>
</feature>
<comment type="similarity">
    <text evidence="2">Belongs to the group II decarboxylase family.</text>
</comment>
<evidence type="ECO:0000256" key="1">
    <source>
        <dbReference type="ARBA" id="ARBA00001933"/>
    </source>
</evidence>
<evidence type="ECO:0000313" key="10">
    <source>
        <dbReference type="EMBL" id="VBB27431.1"/>
    </source>
</evidence>
<dbReference type="STRING" id="6277.A0A498SEB3"/>
<dbReference type="Pfam" id="PF00282">
    <property type="entry name" value="Pyridoxal_deC"/>
    <property type="match status" value="1"/>
</dbReference>
<evidence type="ECO:0000256" key="5">
    <source>
        <dbReference type="ARBA" id="ARBA00022898"/>
    </source>
</evidence>
<evidence type="ECO:0000256" key="3">
    <source>
        <dbReference type="ARBA" id="ARBA00011738"/>
    </source>
</evidence>
<evidence type="ECO:0000256" key="2">
    <source>
        <dbReference type="ARBA" id="ARBA00009533"/>
    </source>
</evidence>
<dbReference type="PANTHER" id="PTHR45677">
    <property type="entry name" value="GLUTAMATE DECARBOXYLASE-RELATED"/>
    <property type="match status" value="1"/>
</dbReference>
<dbReference type="CDD" id="cd06450">
    <property type="entry name" value="DOPA_deC_like"/>
    <property type="match status" value="1"/>
</dbReference>
<feature type="modified residue" description="N6-(pyridoxal phosphate)lysine" evidence="7">
    <location>
        <position position="736"/>
    </location>
</feature>
<keyword evidence="9" id="KW-1133">Transmembrane helix</keyword>
<evidence type="ECO:0000256" key="4">
    <source>
        <dbReference type="ARBA" id="ARBA00022793"/>
    </source>
</evidence>
<gene>
    <name evidence="10" type="ORF">NAV_LOCUS2261</name>
</gene>
<feature type="transmembrane region" description="Helical" evidence="9">
    <location>
        <begin position="287"/>
        <end position="308"/>
    </location>
</feature>
<feature type="transmembrane region" description="Helical" evidence="9">
    <location>
        <begin position="142"/>
        <end position="167"/>
    </location>
</feature>
<keyword evidence="6" id="KW-0456">Lyase</keyword>
<keyword evidence="5 7" id="KW-0663">Pyridoxal phosphate</keyword>
<feature type="region of interest" description="Disordered" evidence="8">
    <location>
        <begin position="1"/>
        <end position="25"/>
    </location>
</feature>
<keyword evidence="9" id="KW-0472">Membrane</keyword>
<evidence type="ECO:0008006" key="12">
    <source>
        <dbReference type="Google" id="ProtNLM"/>
    </source>
</evidence>
<dbReference type="Gene3D" id="3.40.640.10">
    <property type="entry name" value="Type I PLP-dependent aspartate aminotransferase-like (Major domain)"/>
    <property type="match status" value="1"/>
</dbReference>
<dbReference type="InterPro" id="IPR002129">
    <property type="entry name" value="PyrdxlP-dep_de-COase"/>
</dbReference>
<proteinExistence type="inferred from homology"/>
<dbReference type="PANTHER" id="PTHR45677:SF10">
    <property type="entry name" value="GLUTAMATE DECARBOXYLASE"/>
    <property type="match status" value="1"/>
</dbReference>
<feature type="transmembrane region" description="Helical" evidence="9">
    <location>
        <begin position="320"/>
        <end position="344"/>
    </location>
</feature>
<sequence>ILHSTMGKRKRNQGQNAEEASSVPSVSTTAFVRQVTFDESSKEPSDYYIEPSGRGLITSPSIGTLNRLERQKIVLWKRPFQTIHYALREILQLLIEFVSYLWMRKARILFILLLCVVGTYICRAPGAHQRYIQSWKVKLLRCLYWIGLGILSSVGLGTGLHTFILYLGPHIASVTVAAYECNSLDFPEPPYPERILCPNVEGIVENAIVTVWSIMSKVRVEALMWGAGTALGELPPYFMAKAARISGEEPDDEEYREFLAYINRNGPEAPTFTEKCKEVMEKAVTRLGFFGILSFASIPNPFFDLAGITCGHFLVPFWKFFLATLIGKAVFKMHLQMFFVVLAFSENTVEHLLVHLKTVPVFGMQFHQKLTEYLAFQKIKLHKSGVAHVEDSTMLQKGASFIVTSMIVWFLLSIINSLAQNWHKRLYLLPQNQRNWNGTKKFLEKVVKILLEYINEENQRENKILDFHHPAEMQKLIDLSIPDNPCTLQELLQDCREVLRLGVRTGHPRFFNQISCGLDLISMVGEWLTATANTNMFTYEIAPVFILMEKEVTKKMAELIGWQDSDAIFAPGGAISNLYAMNAARHARFPRCKPLGQNDLPTLCIFTSEDSHYSIKGAAAVMGIGTDNCFNIPTDPSGRMIPEALEQRIIQCKKSGMEPFFVCATAGTTVYGAWDPIPQIADICDRHKLWLHVDVPVETKKNLQAAWGGGLLLSPEHRYKLCGIERANSVTWNPHKLMGALLQCSACFIKQEGLLFQTNQMSADYLFQQDKPYDVSFDTGDKAMQCGRHNDIFKLWLMWRSKGMTGYRRQINRLMDLAAYFTARIRETEGYELVVDPPEFLNICFWYIPPSLRNVEKTERNARLEKIAPKIKAKMMERGTTMVGYQPDKQRPNFFRMIVSNQAITKEDLDFLIKEIIAIGSEL</sequence>
<dbReference type="OrthoDB" id="392571at2759"/>
<accession>A0A498SEB3</accession>
<dbReference type="SUPFAM" id="SSF53383">
    <property type="entry name" value="PLP-dependent transferases"/>
    <property type="match status" value="1"/>
</dbReference>
<evidence type="ECO:0000256" key="6">
    <source>
        <dbReference type="ARBA" id="ARBA00023239"/>
    </source>
</evidence>
<dbReference type="GO" id="GO:0005737">
    <property type="term" value="C:cytoplasm"/>
    <property type="evidence" value="ECO:0007669"/>
    <property type="project" value="TreeGrafter"/>
</dbReference>
<dbReference type="GO" id="GO:0004351">
    <property type="term" value="F:glutamate decarboxylase activity"/>
    <property type="evidence" value="ECO:0007669"/>
    <property type="project" value="TreeGrafter"/>
</dbReference>
<dbReference type="InterPro" id="IPR015424">
    <property type="entry name" value="PyrdxlP-dep_Trfase"/>
</dbReference>
<dbReference type="FunFam" id="3.40.640.10:FF:000016">
    <property type="entry name" value="Glutamate decarboxylase like 1"/>
    <property type="match status" value="1"/>
</dbReference>
<evidence type="ECO:0000256" key="8">
    <source>
        <dbReference type="SAM" id="MobiDB-lite"/>
    </source>
</evidence>
<reference evidence="10 11" key="1">
    <citation type="submission" date="2018-08" db="EMBL/GenBank/DDBJ databases">
        <authorList>
            <person name="Laetsch R D."/>
            <person name="Stevens L."/>
            <person name="Kumar S."/>
            <person name="Blaxter L. M."/>
        </authorList>
    </citation>
    <scope>NUCLEOTIDE SEQUENCE [LARGE SCALE GENOMIC DNA]</scope>
</reference>
<feature type="compositionally biased region" description="Basic residues" evidence="8">
    <location>
        <begin position="1"/>
        <end position="12"/>
    </location>
</feature>
<evidence type="ECO:0000256" key="9">
    <source>
        <dbReference type="SAM" id="Phobius"/>
    </source>
</evidence>
<feature type="compositionally biased region" description="Polar residues" evidence="8">
    <location>
        <begin position="13"/>
        <end position="25"/>
    </location>
</feature>
<dbReference type="Proteomes" id="UP000276991">
    <property type="component" value="Unassembled WGS sequence"/>
</dbReference>
<protein>
    <recommendedName>
        <fullName evidence="12">Glutamate decarboxylase</fullName>
    </recommendedName>
</protein>
<dbReference type="GO" id="GO:0030170">
    <property type="term" value="F:pyridoxal phosphate binding"/>
    <property type="evidence" value="ECO:0007669"/>
    <property type="project" value="InterPro"/>
</dbReference>
<comment type="cofactor">
    <cofactor evidence="1 7">
        <name>pyridoxal 5'-phosphate</name>
        <dbReference type="ChEBI" id="CHEBI:597326"/>
    </cofactor>
</comment>
<dbReference type="Gene3D" id="3.90.1150.170">
    <property type="match status" value="1"/>
</dbReference>
<evidence type="ECO:0000256" key="7">
    <source>
        <dbReference type="PIRSR" id="PIRSR602129-50"/>
    </source>
</evidence>
<feature type="transmembrane region" description="Helical" evidence="9">
    <location>
        <begin position="399"/>
        <end position="419"/>
    </location>
</feature>
<comment type="subunit">
    <text evidence="3">Homodimer.</text>
</comment>
<keyword evidence="11" id="KW-1185">Reference proteome</keyword>
<dbReference type="EMBL" id="UPTC01000229">
    <property type="protein sequence ID" value="VBB27431.1"/>
    <property type="molecule type" value="Genomic_DNA"/>
</dbReference>
<dbReference type="AlphaFoldDB" id="A0A498SEB3"/>
<keyword evidence="9" id="KW-0812">Transmembrane</keyword>
<evidence type="ECO:0000313" key="11">
    <source>
        <dbReference type="Proteomes" id="UP000276991"/>
    </source>
</evidence>
<keyword evidence="4" id="KW-0210">Decarboxylase</keyword>
<feature type="non-terminal residue" evidence="10">
    <location>
        <position position="1"/>
    </location>
</feature>